<feature type="repeat" description="ANK" evidence="3">
    <location>
        <begin position="888"/>
        <end position="920"/>
    </location>
</feature>
<keyword evidence="8" id="KW-1185">Reference proteome</keyword>
<dbReference type="PANTHER" id="PTHR24123">
    <property type="entry name" value="ANKYRIN REPEAT-CONTAINING"/>
    <property type="match status" value="1"/>
</dbReference>
<evidence type="ECO:0000259" key="6">
    <source>
        <dbReference type="Pfam" id="PF20720"/>
    </source>
</evidence>
<feature type="domain" description="Novel STAND NTPase 3" evidence="6">
    <location>
        <begin position="354"/>
        <end position="497"/>
    </location>
</feature>
<dbReference type="PANTHER" id="PTHR24123:SF33">
    <property type="entry name" value="PROTEIN HOS4"/>
    <property type="match status" value="1"/>
</dbReference>
<name>A0ABQ9FBG3_TEGGR</name>
<feature type="repeat" description="ANK" evidence="3">
    <location>
        <begin position="954"/>
        <end position="986"/>
    </location>
</feature>
<dbReference type="InterPro" id="IPR051165">
    <property type="entry name" value="Multifunctional_ANK_Repeat"/>
</dbReference>
<feature type="repeat" description="ANK" evidence="3">
    <location>
        <begin position="1020"/>
        <end position="1052"/>
    </location>
</feature>
<dbReference type="InterPro" id="IPR049050">
    <property type="entry name" value="nSTAND3"/>
</dbReference>
<dbReference type="Proteomes" id="UP001217089">
    <property type="component" value="Unassembled WGS sequence"/>
</dbReference>
<dbReference type="SUPFAM" id="SSF48403">
    <property type="entry name" value="Ankyrin repeat"/>
    <property type="match status" value="1"/>
</dbReference>
<organism evidence="7 8">
    <name type="scientific">Tegillarca granosa</name>
    <name type="common">Malaysian cockle</name>
    <name type="synonym">Anadara granosa</name>
    <dbReference type="NCBI Taxonomy" id="220873"/>
    <lineage>
        <taxon>Eukaryota</taxon>
        <taxon>Metazoa</taxon>
        <taxon>Spiralia</taxon>
        <taxon>Lophotrochozoa</taxon>
        <taxon>Mollusca</taxon>
        <taxon>Bivalvia</taxon>
        <taxon>Autobranchia</taxon>
        <taxon>Pteriomorphia</taxon>
        <taxon>Arcoida</taxon>
        <taxon>Arcoidea</taxon>
        <taxon>Arcidae</taxon>
        <taxon>Tegillarca</taxon>
    </lineage>
</organism>
<dbReference type="SUPFAM" id="SSF52540">
    <property type="entry name" value="P-loop containing nucleoside triphosphate hydrolases"/>
    <property type="match status" value="1"/>
</dbReference>
<dbReference type="Pfam" id="PF12796">
    <property type="entry name" value="Ank_2"/>
    <property type="match status" value="3"/>
</dbReference>
<comment type="caution">
    <text evidence="7">The sequence shown here is derived from an EMBL/GenBank/DDBJ whole genome shotgun (WGS) entry which is preliminary data.</text>
</comment>
<evidence type="ECO:0000313" key="7">
    <source>
        <dbReference type="EMBL" id="KAJ8314661.1"/>
    </source>
</evidence>
<feature type="repeat" description="ANK" evidence="3">
    <location>
        <begin position="987"/>
        <end position="1019"/>
    </location>
</feature>
<reference evidence="7 8" key="1">
    <citation type="submission" date="2022-12" db="EMBL/GenBank/DDBJ databases">
        <title>Chromosome-level genome of Tegillarca granosa.</title>
        <authorList>
            <person name="Kim J."/>
        </authorList>
    </citation>
    <scope>NUCLEOTIDE SEQUENCE [LARGE SCALE GENOMIC DNA]</scope>
    <source>
        <strain evidence="7">Teg-2019</strain>
        <tissue evidence="7">Adductor muscle</tissue>
    </source>
</reference>
<dbReference type="SMART" id="SM00248">
    <property type="entry name" value="ANK"/>
    <property type="match status" value="8"/>
</dbReference>
<feature type="region of interest" description="Disordered" evidence="4">
    <location>
        <begin position="111"/>
        <end position="141"/>
    </location>
</feature>
<keyword evidence="1" id="KW-0677">Repeat</keyword>
<evidence type="ECO:0008006" key="9">
    <source>
        <dbReference type="Google" id="ProtNLM"/>
    </source>
</evidence>
<keyword evidence="2 3" id="KW-0040">ANK repeat</keyword>
<proteinExistence type="predicted"/>
<dbReference type="Pfam" id="PF20720">
    <property type="entry name" value="nSTAND3"/>
    <property type="match status" value="1"/>
</dbReference>
<dbReference type="PRINTS" id="PR01415">
    <property type="entry name" value="ANKYRIN"/>
</dbReference>
<evidence type="ECO:0000256" key="4">
    <source>
        <dbReference type="SAM" id="MobiDB-lite"/>
    </source>
</evidence>
<protein>
    <recommendedName>
        <fullName evidence="9">DZIP3-like HEPN domain-containing protein</fullName>
    </recommendedName>
</protein>
<dbReference type="Pfam" id="PF18738">
    <property type="entry name" value="HEPN_DZIP3"/>
    <property type="match status" value="1"/>
</dbReference>
<dbReference type="InterPro" id="IPR002110">
    <property type="entry name" value="Ankyrin_rpt"/>
</dbReference>
<feature type="repeat" description="ANK" evidence="3">
    <location>
        <begin position="1053"/>
        <end position="1085"/>
    </location>
</feature>
<feature type="compositionally biased region" description="Polar residues" evidence="4">
    <location>
        <begin position="111"/>
        <end position="130"/>
    </location>
</feature>
<evidence type="ECO:0000256" key="2">
    <source>
        <dbReference type="ARBA" id="ARBA00023043"/>
    </source>
</evidence>
<evidence type="ECO:0000313" key="8">
    <source>
        <dbReference type="Proteomes" id="UP001217089"/>
    </source>
</evidence>
<gene>
    <name evidence="7" type="ORF">KUTeg_006811</name>
</gene>
<dbReference type="PROSITE" id="PS50088">
    <property type="entry name" value="ANK_REPEAT"/>
    <property type="match status" value="6"/>
</dbReference>
<dbReference type="InterPro" id="IPR027417">
    <property type="entry name" value="P-loop_NTPase"/>
</dbReference>
<feature type="repeat" description="ANK" evidence="3">
    <location>
        <begin position="921"/>
        <end position="953"/>
    </location>
</feature>
<feature type="domain" description="DZIP3-like HEPN" evidence="5">
    <location>
        <begin position="184"/>
        <end position="325"/>
    </location>
</feature>
<evidence type="ECO:0000259" key="5">
    <source>
        <dbReference type="Pfam" id="PF18738"/>
    </source>
</evidence>
<dbReference type="Gene3D" id="1.25.40.20">
    <property type="entry name" value="Ankyrin repeat-containing domain"/>
    <property type="match status" value="3"/>
</dbReference>
<evidence type="ECO:0000256" key="3">
    <source>
        <dbReference type="PROSITE-ProRule" id="PRU00023"/>
    </source>
</evidence>
<accession>A0ABQ9FBG3</accession>
<dbReference type="EMBL" id="JARBDR010000337">
    <property type="protein sequence ID" value="KAJ8314661.1"/>
    <property type="molecule type" value="Genomic_DNA"/>
</dbReference>
<evidence type="ECO:0000256" key="1">
    <source>
        <dbReference type="ARBA" id="ARBA00022737"/>
    </source>
</evidence>
<dbReference type="Gene3D" id="3.40.50.300">
    <property type="entry name" value="P-loop containing nucleotide triphosphate hydrolases"/>
    <property type="match status" value="1"/>
</dbReference>
<sequence length="1127" mass="126738">MVSTTTAATTPYTSCSTYSTANNSSSLAGMTLATTSHTSMSSTAYNSCSFASTTTATSPQVNSPVTAYNNISSLASTTAVTTSNASMSSVANINTSSSSTNAVVQVHSTPGHTGNGNITSPSTSTMATVNTGTGSTTSTSTSIQTENKDIWISQEETNFLRLTSLVLKISPRAVRTLFNIYITPSNLSYTLSREKTKLKALKQRRVITEDQWNILFPAAGSVTSLDFDLTLMILLLRSLTSIPAPSTGWNNLPQQHDHSEGADLARIKYYRNKIAHATKCHIINYDFTIAWQDLSQAIIRIGGQGLTAEVSGLLTAVLDQSYKELYRELQNIKINEIIPPNIQYLQNIKFDVRSSVEDNDLIVVSGPPGSGKSTAIHNIALQLKENSYRLCYVQSAEKIIEYWIPECKQVFVLDDPFGVHDVDDTKVNLWRDCRDTLNSCFQFSSMKVLAAVRTHVLQDEKTNRMLSLFKHLIISTMDAETSFTDDERQRIFFKHASFHNRQDLLNKSINIEQYKISCFPLLCRIFTAERDSSHQIDEFFKRPFSVIQEEIKQFETNDPLRYFCLLYCMIYDGELETKILDLSNECKRTKEVRETFLELCTLPTSLSRFKIMSQLDSLLNTYLVKEGESFLFIHGVIHDSVVRYVGQFSPDMFKIILKYASGRFLKERIRLNRILCHTLNSPPVPDKVTDLEASLQTQGWQTECIQSSSCALTLSENYNKSYIILGGDLESAWCDRMASVIEDEQWDDVFTNKDLLAEKGDEMLAGFINRIPQSRLEKAVCKEVFMIGDKNTHTTLQMIHKISSHIKYNYKLIQKLQNQTPFTSFHVFIFRGLKHCVKSIFKSLNAQMIRRVNACVHTLLLAVVAEQVDILELLIGEPPCNINVCNFDDLTPLYVSALHKDATIMKILLDKGVLVNKHNKYGATALHEAAANGREEQVRILLEHKAIVNKSNKHGESPLFESSRSGHSTIVKLLLDKYAYVDKCANNGWSSLYASSRFGHVEVVKILLENGANIDRCNNRKQSPLYAATRFGHQNVVKLLIEHGADLNKYDYNDESPVYVATRNEQYDILKLLIESGANLNKCNKDNMTALYLAEITHREEVQKLLSDNGAARFSVTERVGFNCVIL</sequence>
<dbReference type="InterPro" id="IPR041249">
    <property type="entry name" value="HEPN_DZIP3"/>
</dbReference>
<feature type="compositionally biased region" description="Low complexity" evidence="4">
    <location>
        <begin position="131"/>
        <end position="141"/>
    </location>
</feature>
<dbReference type="InterPro" id="IPR036770">
    <property type="entry name" value="Ankyrin_rpt-contain_sf"/>
</dbReference>
<dbReference type="PROSITE" id="PS50297">
    <property type="entry name" value="ANK_REP_REGION"/>
    <property type="match status" value="4"/>
</dbReference>